<dbReference type="EMBL" id="AP023091">
    <property type="protein sequence ID" value="BCE22234.1"/>
    <property type="molecule type" value="Genomic_DNA"/>
</dbReference>
<dbReference type="EMBL" id="AP023094">
    <property type="protein sequence ID" value="BCE48499.1"/>
    <property type="molecule type" value="Genomic_DNA"/>
</dbReference>
<evidence type="ECO:0000313" key="2">
    <source>
        <dbReference type="EMBL" id="BCE48499.1"/>
    </source>
</evidence>
<evidence type="ECO:0000313" key="3">
    <source>
        <dbReference type="EMBL" id="BCE92015.1"/>
    </source>
</evidence>
<proteinExistence type="predicted"/>
<reference evidence="2" key="3">
    <citation type="submission" date="2020-05" db="EMBL/GenBank/DDBJ databases">
        <title>Complete genome sequence of Bradyrhizobium diazoefficiens XF4 isolated from soybean nodule.</title>
        <authorList>
            <person name="Noda R."/>
            <person name="Kakizaki K."/>
            <person name="Minamisawa K."/>
        </authorList>
    </citation>
    <scope>NUCLEOTIDE SEQUENCE</scope>
    <source>
        <strain evidence="2">XF4</strain>
    </source>
</reference>
<name>A0A810CU68_9BRAD</name>
<protein>
    <submittedName>
        <fullName evidence="3">Uncharacterized protein</fullName>
    </submittedName>
</protein>
<sequence length="64" mass="6981">MNKREIEALQDAAGRPGGWGLFKQKSTAKLAELGYFVKEQHPSYGNQFRITDAGRAALAAAESK</sequence>
<dbReference type="EMBL" id="AP023099">
    <property type="protein sequence ID" value="BCE92015.1"/>
    <property type="molecule type" value="Genomic_DNA"/>
</dbReference>
<organism evidence="3">
    <name type="scientific">Bradyrhizobium diazoefficiens</name>
    <dbReference type="NCBI Taxonomy" id="1355477"/>
    <lineage>
        <taxon>Bacteria</taxon>
        <taxon>Pseudomonadati</taxon>
        <taxon>Pseudomonadota</taxon>
        <taxon>Alphaproteobacteria</taxon>
        <taxon>Hyphomicrobiales</taxon>
        <taxon>Nitrobacteraceae</taxon>
        <taxon>Bradyrhizobium</taxon>
    </lineage>
</organism>
<dbReference type="AlphaFoldDB" id="A0A810CU68"/>
<reference evidence="1" key="1">
    <citation type="submission" date="2020-05" db="EMBL/GenBank/DDBJ databases">
        <title>Complete genome sequence of Bradyrhizobium diazoefficiens XF1 isolated from soybean nodule.</title>
        <authorList>
            <person name="Noda R."/>
            <person name="Kakizaki K."/>
            <person name="Minamisawa K."/>
        </authorList>
    </citation>
    <scope>NUCLEOTIDE SEQUENCE</scope>
    <source>
        <strain evidence="1">XF1</strain>
    </source>
</reference>
<accession>A0A810CU68</accession>
<reference evidence="3" key="2">
    <citation type="submission" date="2020-05" db="EMBL/GenBank/DDBJ databases">
        <title>Complete genome sequence of Bradyrhizobium diazoefficiens XF10 isolated from soybean nodule.</title>
        <authorList>
            <person name="Noda R."/>
            <person name="Kakizaki K."/>
            <person name="Minamisawa K."/>
        </authorList>
    </citation>
    <scope>NUCLEOTIDE SEQUENCE</scope>
    <source>
        <strain evidence="3">XF10</strain>
    </source>
</reference>
<evidence type="ECO:0000313" key="1">
    <source>
        <dbReference type="EMBL" id="BCE22234.1"/>
    </source>
</evidence>
<gene>
    <name evidence="3" type="ORF">XF10B_48130</name>
    <name evidence="1" type="ORF">XF1B_49150</name>
    <name evidence="2" type="ORF">XF4B_48480</name>
</gene>